<evidence type="ECO:0000313" key="8">
    <source>
        <dbReference type="EMBL" id="MEJ8821668.1"/>
    </source>
</evidence>
<dbReference type="InterPro" id="IPR050189">
    <property type="entry name" value="MFS_Efflux_Transporters"/>
</dbReference>
<dbReference type="InterPro" id="IPR020846">
    <property type="entry name" value="MFS_dom"/>
</dbReference>
<evidence type="ECO:0000256" key="5">
    <source>
        <dbReference type="ARBA" id="ARBA00023136"/>
    </source>
</evidence>
<feature type="domain" description="Major facilitator superfamily (MFS) profile" evidence="7">
    <location>
        <begin position="31"/>
        <end position="408"/>
    </location>
</feature>
<feature type="transmembrane region" description="Helical" evidence="6">
    <location>
        <begin position="226"/>
        <end position="246"/>
    </location>
</feature>
<dbReference type="PANTHER" id="PTHR43124">
    <property type="entry name" value="PURINE EFFLUX PUMP PBUE"/>
    <property type="match status" value="1"/>
</dbReference>
<dbReference type="PROSITE" id="PS50850">
    <property type="entry name" value="MFS"/>
    <property type="match status" value="1"/>
</dbReference>
<protein>
    <submittedName>
        <fullName evidence="8">MFS transporter</fullName>
    </submittedName>
</protein>
<dbReference type="Pfam" id="PF07690">
    <property type="entry name" value="MFS_1"/>
    <property type="match status" value="1"/>
</dbReference>
<dbReference type="RefSeq" id="WP_340362708.1">
    <property type="nucleotide sequence ID" value="NZ_JBBKZV010000002.1"/>
</dbReference>
<evidence type="ECO:0000256" key="4">
    <source>
        <dbReference type="ARBA" id="ARBA00022989"/>
    </source>
</evidence>
<evidence type="ECO:0000313" key="9">
    <source>
        <dbReference type="Proteomes" id="UP001363010"/>
    </source>
</evidence>
<feature type="transmembrane region" description="Helical" evidence="6">
    <location>
        <begin position="96"/>
        <end position="115"/>
    </location>
</feature>
<accession>A0ABU8VVP3</accession>
<dbReference type="SUPFAM" id="SSF103473">
    <property type="entry name" value="MFS general substrate transporter"/>
    <property type="match status" value="1"/>
</dbReference>
<proteinExistence type="predicted"/>
<comment type="subcellular location">
    <subcellularLocation>
        <location evidence="1">Cell membrane</location>
        <topology evidence="1">Multi-pass membrane protein</topology>
    </subcellularLocation>
</comment>
<comment type="caution">
    <text evidence="8">The sequence shown here is derived from an EMBL/GenBank/DDBJ whole genome shotgun (WGS) entry which is preliminary data.</text>
</comment>
<reference evidence="8 9" key="1">
    <citation type="submission" date="2024-03" db="EMBL/GenBank/DDBJ databases">
        <title>Novel species of the genus Variovorax.</title>
        <authorList>
            <person name="Liu Q."/>
            <person name="Xin Y.-H."/>
        </authorList>
    </citation>
    <scope>NUCLEOTIDE SEQUENCE [LARGE SCALE GENOMIC DNA]</scope>
    <source>
        <strain evidence="8 9">KACC 18501</strain>
    </source>
</reference>
<sequence>MPEPLKPEIDGRPLAGMSQPPSASIDVALRRMPALLCAAVTAGFEAGAIGYVLPAMRTATGASAQLSSWLLSIFVAATLVAVPLAALAARRRGATRLLRGCLLLAVVSGGLATVLPSPDGVLLARALQGLALGPLLPLVAAVIVIHWPPQQHGRLLGQTSMAYGLSYVAATIGTPWLLQLGWRSAFTLGACLALLSLAWPLPPAATSGDARRPPPWWLAFSRPMHATAVLALGTGAGQAVLVWMPSVAAVRLGLGMTATAPLMVPLLLGGLCATAFVIRSLDRLGARSMVVIGLATAIAGVLMVVAAPAGRGFFMAGGAAMGFGIGLLSGGPLRYAAARALPPEVQALAQGAVAWLTDVGLLFGSVLMGHVAGRGSDARTGIEAAVALAGLLMLLCAPAVLRLPRQSRGVP</sequence>
<dbReference type="EMBL" id="JBBKZV010000002">
    <property type="protein sequence ID" value="MEJ8821668.1"/>
    <property type="molecule type" value="Genomic_DNA"/>
</dbReference>
<organism evidence="8 9">
    <name type="scientific">Variovorax humicola</name>
    <dbReference type="NCBI Taxonomy" id="1769758"/>
    <lineage>
        <taxon>Bacteria</taxon>
        <taxon>Pseudomonadati</taxon>
        <taxon>Pseudomonadota</taxon>
        <taxon>Betaproteobacteria</taxon>
        <taxon>Burkholderiales</taxon>
        <taxon>Comamonadaceae</taxon>
        <taxon>Variovorax</taxon>
    </lineage>
</organism>
<gene>
    <name evidence="8" type="ORF">WKW80_06405</name>
</gene>
<evidence type="ECO:0000256" key="3">
    <source>
        <dbReference type="ARBA" id="ARBA00022692"/>
    </source>
</evidence>
<keyword evidence="4 6" id="KW-1133">Transmembrane helix</keyword>
<feature type="transmembrane region" description="Helical" evidence="6">
    <location>
        <begin position="184"/>
        <end position="205"/>
    </location>
</feature>
<feature type="transmembrane region" description="Helical" evidence="6">
    <location>
        <begin position="290"/>
        <end position="307"/>
    </location>
</feature>
<dbReference type="Proteomes" id="UP001363010">
    <property type="component" value="Unassembled WGS sequence"/>
</dbReference>
<feature type="transmembrane region" description="Helical" evidence="6">
    <location>
        <begin position="347"/>
        <end position="372"/>
    </location>
</feature>
<feature type="transmembrane region" description="Helical" evidence="6">
    <location>
        <begin position="313"/>
        <end position="335"/>
    </location>
</feature>
<evidence type="ECO:0000256" key="1">
    <source>
        <dbReference type="ARBA" id="ARBA00004651"/>
    </source>
</evidence>
<feature type="transmembrane region" description="Helical" evidence="6">
    <location>
        <begin position="384"/>
        <end position="403"/>
    </location>
</feature>
<feature type="transmembrane region" description="Helical" evidence="6">
    <location>
        <begin position="127"/>
        <end position="148"/>
    </location>
</feature>
<evidence type="ECO:0000256" key="2">
    <source>
        <dbReference type="ARBA" id="ARBA00022475"/>
    </source>
</evidence>
<dbReference type="Gene3D" id="1.20.1250.20">
    <property type="entry name" value="MFS general substrate transporter like domains"/>
    <property type="match status" value="1"/>
</dbReference>
<keyword evidence="5 6" id="KW-0472">Membrane</keyword>
<feature type="transmembrane region" description="Helical" evidence="6">
    <location>
        <begin position="34"/>
        <end position="54"/>
    </location>
</feature>
<name>A0ABU8VVP3_9BURK</name>
<dbReference type="InterPro" id="IPR036259">
    <property type="entry name" value="MFS_trans_sf"/>
</dbReference>
<feature type="transmembrane region" description="Helical" evidence="6">
    <location>
        <begin position="160"/>
        <end position="178"/>
    </location>
</feature>
<keyword evidence="2" id="KW-1003">Cell membrane</keyword>
<feature type="transmembrane region" description="Helical" evidence="6">
    <location>
        <begin position="258"/>
        <end position="278"/>
    </location>
</feature>
<feature type="transmembrane region" description="Helical" evidence="6">
    <location>
        <begin position="66"/>
        <end position="89"/>
    </location>
</feature>
<dbReference type="PANTHER" id="PTHR43124:SF3">
    <property type="entry name" value="CHLORAMPHENICOL EFFLUX PUMP RV0191"/>
    <property type="match status" value="1"/>
</dbReference>
<evidence type="ECO:0000259" key="7">
    <source>
        <dbReference type="PROSITE" id="PS50850"/>
    </source>
</evidence>
<evidence type="ECO:0000256" key="6">
    <source>
        <dbReference type="SAM" id="Phobius"/>
    </source>
</evidence>
<dbReference type="InterPro" id="IPR011701">
    <property type="entry name" value="MFS"/>
</dbReference>
<keyword evidence="9" id="KW-1185">Reference proteome</keyword>
<keyword evidence="3 6" id="KW-0812">Transmembrane</keyword>